<dbReference type="Gene3D" id="3.30.70.60">
    <property type="match status" value="1"/>
</dbReference>
<evidence type="ECO:0000313" key="3">
    <source>
        <dbReference type="Proteomes" id="UP000298173"/>
    </source>
</evidence>
<comment type="caution">
    <text evidence="2">The sequence shown here is derived from an EMBL/GenBank/DDBJ whole genome shotgun (WGS) entry which is preliminary data.</text>
</comment>
<dbReference type="InterPro" id="IPR014717">
    <property type="entry name" value="Transl_elong_EF1B/ribsomal_bS6"/>
</dbReference>
<name>A0A4R8UWS4_9MICO</name>
<sequence>MNRDRLWGLIWIAAVAAVVLLGTLLGIVPKIEEANAASRELTTVEAQNAEHEVALATLKDEFAHLDELKDDLEELQVGIPLAADIPAFVAQLDAIAARHQVTLDQISISDGTGFVPIEPVVVAEEDAAAADTASTDTESTAALTMGPRLSPENYISVPISIEASGTSATVLDFLSGLQYGDRIIAISTFFTDSGDAAETVTVSISAEIYVLVDPFAKAAA</sequence>
<dbReference type="Proteomes" id="UP000298173">
    <property type="component" value="Unassembled WGS sequence"/>
</dbReference>
<keyword evidence="3" id="KW-1185">Reference proteome</keyword>
<dbReference type="OrthoDB" id="5149329at2"/>
<evidence type="ECO:0000256" key="1">
    <source>
        <dbReference type="SAM" id="Coils"/>
    </source>
</evidence>
<dbReference type="AlphaFoldDB" id="A0A4R8UWS4"/>
<accession>A0A4R8UWS4</accession>
<reference evidence="2 3" key="1">
    <citation type="submission" date="2019-03" db="EMBL/GenBank/DDBJ databases">
        <title>Genomics of glacier-inhabiting Cryobacterium strains.</title>
        <authorList>
            <person name="Liu Q."/>
            <person name="Xin Y.-H."/>
        </authorList>
    </citation>
    <scope>NUCLEOTIDE SEQUENCE [LARGE SCALE GENOMIC DNA]</scope>
    <source>
        <strain evidence="2 3">HLT2-23</strain>
    </source>
</reference>
<dbReference type="RefSeq" id="WP_134502379.1">
    <property type="nucleotide sequence ID" value="NZ_SOEY01000016.1"/>
</dbReference>
<keyword evidence="1" id="KW-0175">Coiled coil</keyword>
<dbReference type="EMBL" id="SOEY01000016">
    <property type="protein sequence ID" value="TFB73666.1"/>
    <property type="molecule type" value="Genomic_DNA"/>
</dbReference>
<organism evidence="2 3">
    <name type="scientific">Cryobacterium glaciale</name>
    <dbReference type="NCBI Taxonomy" id="1259145"/>
    <lineage>
        <taxon>Bacteria</taxon>
        <taxon>Bacillati</taxon>
        <taxon>Actinomycetota</taxon>
        <taxon>Actinomycetes</taxon>
        <taxon>Micrococcales</taxon>
        <taxon>Microbacteriaceae</taxon>
        <taxon>Cryobacterium</taxon>
    </lineage>
</organism>
<evidence type="ECO:0000313" key="2">
    <source>
        <dbReference type="EMBL" id="TFB73666.1"/>
    </source>
</evidence>
<evidence type="ECO:0008006" key="4">
    <source>
        <dbReference type="Google" id="ProtNLM"/>
    </source>
</evidence>
<protein>
    <recommendedName>
        <fullName evidence="4">Type 4a pilus biogenesis protein PilO</fullName>
    </recommendedName>
</protein>
<proteinExistence type="predicted"/>
<gene>
    <name evidence="2" type="ORF">E3O06_07480</name>
</gene>
<feature type="coiled-coil region" evidence="1">
    <location>
        <begin position="34"/>
        <end position="75"/>
    </location>
</feature>